<organism evidence="1">
    <name type="scientific">marine sediment metagenome</name>
    <dbReference type="NCBI Taxonomy" id="412755"/>
    <lineage>
        <taxon>unclassified sequences</taxon>
        <taxon>metagenomes</taxon>
        <taxon>ecological metagenomes</taxon>
    </lineage>
</organism>
<sequence length="91" mass="10695">KPYLPLEVEVIGGNFLYDAQTLSDNGKEFETVIADIWKGYDDKEVAEDCLSVMDDYYPEAIHLFWAFQQEFDDKKAEYARMFLERQKVKEG</sequence>
<proteinExistence type="predicted"/>
<protein>
    <submittedName>
        <fullName evidence="1">Uncharacterized protein</fullName>
    </submittedName>
</protein>
<dbReference type="EMBL" id="BARW01021147">
    <property type="protein sequence ID" value="GAI99882.1"/>
    <property type="molecule type" value="Genomic_DNA"/>
</dbReference>
<name>X1T3J3_9ZZZZ</name>
<gene>
    <name evidence="1" type="ORF">S12H4_35577</name>
</gene>
<dbReference type="AlphaFoldDB" id="X1T3J3"/>
<feature type="non-terminal residue" evidence="1">
    <location>
        <position position="1"/>
    </location>
</feature>
<evidence type="ECO:0000313" key="1">
    <source>
        <dbReference type="EMBL" id="GAI99882.1"/>
    </source>
</evidence>
<comment type="caution">
    <text evidence="1">The sequence shown here is derived from an EMBL/GenBank/DDBJ whole genome shotgun (WGS) entry which is preliminary data.</text>
</comment>
<accession>X1T3J3</accession>
<reference evidence="1" key="1">
    <citation type="journal article" date="2014" name="Front. Microbiol.">
        <title>High frequency of phylogenetically diverse reductive dehalogenase-homologous genes in deep subseafloor sedimentary metagenomes.</title>
        <authorList>
            <person name="Kawai M."/>
            <person name="Futagami T."/>
            <person name="Toyoda A."/>
            <person name="Takaki Y."/>
            <person name="Nishi S."/>
            <person name="Hori S."/>
            <person name="Arai W."/>
            <person name="Tsubouchi T."/>
            <person name="Morono Y."/>
            <person name="Uchiyama I."/>
            <person name="Ito T."/>
            <person name="Fujiyama A."/>
            <person name="Inagaki F."/>
            <person name="Takami H."/>
        </authorList>
    </citation>
    <scope>NUCLEOTIDE SEQUENCE</scope>
    <source>
        <strain evidence="1">Expedition CK06-06</strain>
    </source>
</reference>